<dbReference type="Gene3D" id="1.10.150.750">
    <property type="match status" value="1"/>
</dbReference>
<dbReference type="SFLD" id="SFLDS00003">
    <property type="entry name" value="Haloacid_Dehalogenase"/>
    <property type="match status" value="1"/>
</dbReference>
<dbReference type="SFLD" id="SFLDG01129">
    <property type="entry name" value="C1.5:_HAD__Beta-PGM__Phosphata"/>
    <property type="match status" value="1"/>
</dbReference>
<dbReference type="InterPro" id="IPR023214">
    <property type="entry name" value="HAD_sf"/>
</dbReference>
<proteinExistence type="predicted"/>
<gene>
    <name evidence="2" type="ORF">GTA08_BOTSDO02623</name>
</gene>
<dbReference type="PANTHER" id="PTHR43316">
    <property type="entry name" value="HYDROLASE, HALOACID DELAHOGENASE-RELATED"/>
    <property type="match status" value="1"/>
</dbReference>
<dbReference type="GO" id="GO:0019120">
    <property type="term" value="F:hydrolase activity, acting on acid halide bonds, in C-halide compounds"/>
    <property type="evidence" value="ECO:0007669"/>
    <property type="project" value="InterPro"/>
</dbReference>
<keyword evidence="3" id="KW-1185">Reference proteome</keyword>
<dbReference type="EMBL" id="WWBZ02000016">
    <property type="protein sequence ID" value="KAF4308911.1"/>
    <property type="molecule type" value="Genomic_DNA"/>
</dbReference>
<dbReference type="CDD" id="cd02588">
    <property type="entry name" value="HAD_L2-DEX"/>
    <property type="match status" value="1"/>
</dbReference>
<comment type="caution">
    <text evidence="2">The sequence shown here is derived from an EMBL/GenBank/DDBJ whole genome shotgun (WGS) entry which is preliminary data.</text>
</comment>
<dbReference type="SUPFAM" id="SSF56784">
    <property type="entry name" value="HAD-like"/>
    <property type="match status" value="1"/>
</dbReference>
<dbReference type="NCBIfam" id="TIGR01549">
    <property type="entry name" value="HAD-SF-IA-v1"/>
    <property type="match status" value="1"/>
</dbReference>
<dbReference type="Gene3D" id="3.40.50.1000">
    <property type="entry name" value="HAD superfamily/HAD-like"/>
    <property type="match status" value="1"/>
</dbReference>
<keyword evidence="1 2" id="KW-0378">Hydrolase</keyword>
<dbReference type="InterPro" id="IPR006328">
    <property type="entry name" value="2-HAD"/>
</dbReference>
<dbReference type="PRINTS" id="PR00413">
    <property type="entry name" value="HADHALOGNASE"/>
</dbReference>
<evidence type="ECO:0000256" key="1">
    <source>
        <dbReference type="ARBA" id="ARBA00022801"/>
    </source>
</evidence>
<dbReference type="OrthoDB" id="444127at2759"/>
<evidence type="ECO:0000313" key="3">
    <source>
        <dbReference type="Proteomes" id="UP000572817"/>
    </source>
</evidence>
<dbReference type="AlphaFoldDB" id="A0A8H4IXA5"/>
<name>A0A8H4IXA5_9PEZI</name>
<sequence length="225" mass="25711">MPKTIDFEPKYITFDCYGTLTDFNMSRMARQVYADRLSGDALERFVHLFAGYRVDEVLGPYKPYRDVILNSLRRTCERTGVAYDPAEAESFYAAIPSWGPHPDVPEGLSRLAKKYKLVILSNASDDQILHNVEKLGAPFHAVFTAQQTQSYKPRMQGFEYMFEKLGCKPEDVLHVSSSLRYDLMTAESMGIKHKAFVKRGHEPSTPFYNYYEVDNIGHLADMLGL</sequence>
<dbReference type="NCBIfam" id="TIGR01428">
    <property type="entry name" value="HAD_type_II"/>
    <property type="match status" value="1"/>
</dbReference>
<dbReference type="InterPro" id="IPR051540">
    <property type="entry name" value="S-2-haloacid_dehalogenase"/>
</dbReference>
<reference evidence="2" key="1">
    <citation type="submission" date="2020-04" db="EMBL/GenBank/DDBJ databases">
        <title>Genome Assembly and Annotation of Botryosphaeria dothidea sdau 11-99, a Latent Pathogen of Apple Fruit Ring Rot in China.</title>
        <authorList>
            <person name="Yu C."/>
            <person name="Diao Y."/>
            <person name="Lu Q."/>
            <person name="Zhao J."/>
            <person name="Cui S."/>
            <person name="Peng C."/>
            <person name="He B."/>
            <person name="Liu H."/>
        </authorList>
    </citation>
    <scope>NUCLEOTIDE SEQUENCE [LARGE SCALE GENOMIC DNA]</scope>
    <source>
        <strain evidence="2">Sdau11-99</strain>
    </source>
</reference>
<dbReference type="NCBIfam" id="TIGR01493">
    <property type="entry name" value="HAD-SF-IA-v2"/>
    <property type="match status" value="1"/>
</dbReference>
<organism evidence="2 3">
    <name type="scientific">Botryosphaeria dothidea</name>
    <dbReference type="NCBI Taxonomy" id="55169"/>
    <lineage>
        <taxon>Eukaryota</taxon>
        <taxon>Fungi</taxon>
        <taxon>Dikarya</taxon>
        <taxon>Ascomycota</taxon>
        <taxon>Pezizomycotina</taxon>
        <taxon>Dothideomycetes</taxon>
        <taxon>Dothideomycetes incertae sedis</taxon>
        <taxon>Botryosphaeriales</taxon>
        <taxon>Botryosphaeriaceae</taxon>
        <taxon>Botryosphaeria</taxon>
    </lineage>
</organism>
<dbReference type="Pfam" id="PF00702">
    <property type="entry name" value="Hydrolase"/>
    <property type="match status" value="1"/>
</dbReference>
<dbReference type="GO" id="GO:0016791">
    <property type="term" value="F:phosphatase activity"/>
    <property type="evidence" value="ECO:0007669"/>
    <property type="project" value="UniProtKB-ARBA"/>
</dbReference>
<dbReference type="InterPro" id="IPR036412">
    <property type="entry name" value="HAD-like_sf"/>
</dbReference>
<dbReference type="PANTHER" id="PTHR43316:SF9">
    <property type="entry name" value="ACID DEHALOGENASE, PUTATIVE (AFU_ORTHOLOGUE AFUA_6G14460)-RELATED"/>
    <property type="match status" value="1"/>
</dbReference>
<protein>
    <submittedName>
        <fullName evidence="2">Haloacid dehalogenase/epoxide hydrolase</fullName>
    </submittedName>
</protein>
<evidence type="ECO:0000313" key="2">
    <source>
        <dbReference type="EMBL" id="KAF4308911.1"/>
    </source>
</evidence>
<dbReference type="InterPro" id="IPR006439">
    <property type="entry name" value="HAD-SF_hydro_IA"/>
</dbReference>
<accession>A0A8H4IXA5</accession>
<dbReference type="Proteomes" id="UP000572817">
    <property type="component" value="Unassembled WGS sequence"/>
</dbReference>